<evidence type="ECO:0008006" key="3">
    <source>
        <dbReference type="Google" id="ProtNLM"/>
    </source>
</evidence>
<evidence type="ECO:0000313" key="1">
    <source>
        <dbReference type="EMBL" id="GAA3624727.1"/>
    </source>
</evidence>
<dbReference type="SUPFAM" id="SSF55144">
    <property type="entry name" value="LigT-like"/>
    <property type="match status" value="1"/>
</dbReference>
<dbReference type="Gene3D" id="3.90.1140.10">
    <property type="entry name" value="Cyclic phosphodiesterase"/>
    <property type="match status" value="1"/>
</dbReference>
<protein>
    <recommendedName>
        <fullName evidence="3">2'-5' RNA ligase family protein</fullName>
    </recommendedName>
</protein>
<keyword evidence="2" id="KW-1185">Reference proteome</keyword>
<dbReference type="EMBL" id="BAABDQ010000074">
    <property type="protein sequence ID" value="GAA3624727.1"/>
    <property type="molecule type" value="Genomic_DNA"/>
</dbReference>
<dbReference type="InterPro" id="IPR009097">
    <property type="entry name" value="Cyclic_Pdiesterase"/>
</dbReference>
<gene>
    <name evidence="1" type="ORF">GCM10022419_132900</name>
</gene>
<organism evidence="1 2">
    <name type="scientific">Nonomuraea rosea</name>
    <dbReference type="NCBI Taxonomy" id="638574"/>
    <lineage>
        <taxon>Bacteria</taxon>
        <taxon>Bacillati</taxon>
        <taxon>Actinomycetota</taxon>
        <taxon>Actinomycetes</taxon>
        <taxon>Streptosporangiales</taxon>
        <taxon>Streptosporangiaceae</taxon>
        <taxon>Nonomuraea</taxon>
    </lineage>
</organism>
<sequence>MTEARMRDHWWWRPGWRVGRRMYTFHATFQDQPALHRLVAAYQAPLSALDGLDLIPYKWLHLTMQGIGFTDEVSDADITAIAEAAMARLASVGPVRLTFARPVTDPEALQFHVQPAEQIRRVRHAVRQAIGDVWGPERVPDSEDWTPHVSIAYSHSDGHIEPYAKALEAVQAEPVTLAVGNIQLIVLDRDERVYRWTTRATIPLSGA</sequence>
<evidence type="ECO:0000313" key="2">
    <source>
        <dbReference type="Proteomes" id="UP001500630"/>
    </source>
</evidence>
<name>A0ABP7A4D4_9ACTN</name>
<dbReference type="Proteomes" id="UP001500630">
    <property type="component" value="Unassembled WGS sequence"/>
</dbReference>
<accession>A0ABP7A4D4</accession>
<comment type="caution">
    <text evidence="1">The sequence shown here is derived from an EMBL/GenBank/DDBJ whole genome shotgun (WGS) entry which is preliminary data.</text>
</comment>
<reference evidence="2" key="1">
    <citation type="journal article" date="2019" name="Int. J. Syst. Evol. Microbiol.">
        <title>The Global Catalogue of Microorganisms (GCM) 10K type strain sequencing project: providing services to taxonomists for standard genome sequencing and annotation.</title>
        <authorList>
            <consortium name="The Broad Institute Genomics Platform"/>
            <consortium name="The Broad Institute Genome Sequencing Center for Infectious Disease"/>
            <person name="Wu L."/>
            <person name="Ma J."/>
        </authorList>
    </citation>
    <scope>NUCLEOTIDE SEQUENCE [LARGE SCALE GENOMIC DNA]</scope>
    <source>
        <strain evidence="2">JCM 17326</strain>
    </source>
</reference>
<proteinExistence type="predicted"/>
<dbReference type="Pfam" id="PF13563">
    <property type="entry name" value="2_5_RNA_ligase2"/>
    <property type="match status" value="1"/>
</dbReference>